<reference evidence="4 5" key="1">
    <citation type="submission" date="2019-07" db="EMBL/GenBank/DDBJ databases">
        <title>Genomics analysis of Aphanomyces spp. identifies a new class of oomycete effector associated with host adaptation.</title>
        <authorList>
            <person name="Gaulin E."/>
        </authorList>
    </citation>
    <scope>NUCLEOTIDE SEQUENCE [LARGE SCALE GENOMIC DNA]</scope>
    <source>
        <strain evidence="4 5">ATCC 201684</strain>
    </source>
</reference>
<evidence type="ECO:0000256" key="1">
    <source>
        <dbReference type="SAM" id="MobiDB-lite"/>
    </source>
</evidence>
<dbReference type="Pfam" id="PF13796">
    <property type="entry name" value="Sensor"/>
    <property type="match status" value="1"/>
</dbReference>
<feature type="region of interest" description="Disordered" evidence="1">
    <location>
        <begin position="1"/>
        <end position="39"/>
    </location>
</feature>
<evidence type="ECO:0000313" key="4">
    <source>
        <dbReference type="EMBL" id="KAF0735872.1"/>
    </source>
</evidence>
<evidence type="ECO:0000256" key="2">
    <source>
        <dbReference type="SAM" id="Phobius"/>
    </source>
</evidence>
<organism evidence="4 5">
    <name type="scientific">Aphanomyces euteiches</name>
    <dbReference type="NCBI Taxonomy" id="100861"/>
    <lineage>
        <taxon>Eukaryota</taxon>
        <taxon>Sar</taxon>
        <taxon>Stramenopiles</taxon>
        <taxon>Oomycota</taxon>
        <taxon>Saprolegniomycetes</taxon>
        <taxon>Saprolegniales</taxon>
        <taxon>Verrucalvaceae</taxon>
        <taxon>Aphanomyces</taxon>
    </lineage>
</organism>
<feature type="transmembrane region" description="Helical" evidence="2">
    <location>
        <begin position="75"/>
        <end position="99"/>
    </location>
</feature>
<protein>
    <recommendedName>
        <fullName evidence="3">Putative sensor domain-containing protein</fullName>
    </recommendedName>
</protein>
<dbReference type="Proteomes" id="UP000481153">
    <property type="component" value="Unassembled WGS sequence"/>
</dbReference>
<accession>A0A6G0X7A0</accession>
<sequence length="308" mass="34469">MYSQTQPCQRKDGVAQAPPLPGAYYPPPQQYQPPPQTYYSYGALPPSPTAPVESTPEEENWLWFAITSPFRPTTYLLIVYFLVNLVFAVISFAVVVALASIGIGLIPLCCIGLVILHLLLYTVYFLAHCDAFLYNCTAPQAEQITVSFDIPREGPYHYSGHRVSPNLAIFSKESVVAVFYFVFVKFPVAIISSAISLTLLASAIIVLLFPLYQDDYINHRGIFHNAPQRLYLGYRDVETIEPGQTALVGIVMLYLAIGCLYGFAKLLRWATKYFTCEFFATSGVLHLYSTLSYAPRQQYLPVYAAQAH</sequence>
<comment type="caution">
    <text evidence="4">The sequence shown here is derived from an EMBL/GenBank/DDBJ whole genome shotgun (WGS) entry which is preliminary data.</text>
</comment>
<feature type="transmembrane region" description="Helical" evidence="2">
    <location>
        <begin position="105"/>
        <end position="127"/>
    </location>
</feature>
<evidence type="ECO:0000259" key="3">
    <source>
        <dbReference type="Pfam" id="PF13796"/>
    </source>
</evidence>
<keyword evidence="5" id="KW-1185">Reference proteome</keyword>
<keyword evidence="2" id="KW-0472">Membrane</keyword>
<feature type="domain" description="Putative sensor" evidence="3">
    <location>
        <begin position="80"/>
        <end position="272"/>
    </location>
</feature>
<name>A0A6G0X7A0_9STRA</name>
<keyword evidence="2" id="KW-1133">Transmembrane helix</keyword>
<evidence type="ECO:0000313" key="5">
    <source>
        <dbReference type="Proteomes" id="UP000481153"/>
    </source>
</evidence>
<dbReference type="VEuPathDB" id="FungiDB:AeMF1_004902"/>
<gene>
    <name evidence="4" type="ORF">Ae201684_007874</name>
</gene>
<dbReference type="EMBL" id="VJMJ01000093">
    <property type="protein sequence ID" value="KAF0735872.1"/>
    <property type="molecule type" value="Genomic_DNA"/>
</dbReference>
<feature type="transmembrane region" description="Helical" evidence="2">
    <location>
        <begin position="246"/>
        <end position="264"/>
    </location>
</feature>
<feature type="transmembrane region" description="Helical" evidence="2">
    <location>
        <begin position="178"/>
        <end position="209"/>
    </location>
</feature>
<keyword evidence="2" id="KW-0812">Transmembrane</keyword>
<feature type="compositionally biased region" description="Pro residues" evidence="1">
    <location>
        <begin position="18"/>
        <end position="36"/>
    </location>
</feature>
<dbReference type="InterPro" id="IPR025828">
    <property type="entry name" value="Put_sensor_dom"/>
</dbReference>
<dbReference type="AlphaFoldDB" id="A0A6G0X7A0"/>
<proteinExistence type="predicted"/>